<keyword evidence="1" id="KW-0472">Membrane</keyword>
<evidence type="ECO:0000313" key="3">
    <source>
        <dbReference type="Proteomes" id="UP000198916"/>
    </source>
</evidence>
<keyword evidence="1" id="KW-1133">Transmembrane helix</keyword>
<dbReference type="Proteomes" id="UP000198916">
    <property type="component" value="Unassembled WGS sequence"/>
</dbReference>
<sequence>MVSRHLGWYQRIYILCIAFHLSVMGVYNAWASLEGWYRGVATNGDSRWAAPLLQATRQVALYPTIHKYARLTGLNTGYTFFAPQVGSFYRYEVACADSDGGERSMVYHPPISGVEGYLRYQNFLELFQELLPNTPDDHPDKRFARAVARNMASTLLPDTCCHTRTLRVSAYAIRSLGASSNEPLLSLYTLLTDTIRKAPLP</sequence>
<dbReference type="OrthoDB" id="800018at2"/>
<dbReference type="EMBL" id="FNZR01000003">
    <property type="protein sequence ID" value="SEL09473.1"/>
    <property type="molecule type" value="Genomic_DNA"/>
</dbReference>
<gene>
    <name evidence="2" type="ORF">SAMN05421740_103479</name>
</gene>
<name>A0A1H7ME46_9SPHI</name>
<feature type="transmembrane region" description="Helical" evidence="1">
    <location>
        <begin position="12"/>
        <end position="30"/>
    </location>
</feature>
<evidence type="ECO:0000313" key="2">
    <source>
        <dbReference type="EMBL" id="SEL09473.1"/>
    </source>
</evidence>
<evidence type="ECO:0000256" key="1">
    <source>
        <dbReference type="SAM" id="Phobius"/>
    </source>
</evidence>
<proteinExistence type="predicted"/>
<dbReference type="AlphaFoldDB" id="A0A1H7ME46"/>
<dbReference type="RefSeq" id="WP_143053857.1">
    <property type="nucleotide sequence ID" value="NZ_FNZR01000003.1"/>
</dbReference>
<keyword evidence="1" id="KW-0812">Transmembrane</keyword>
<keyword evidence="3" id="KW-1185">Reference proteome</keyword>
<organism evidence="2 3">
    <name type="scientific">Parapedobacter koreensis</name>
    <dbReference type="NCBI Taxonomy" id="332977"/>
    <lineage>
        <taxon>Bacteria</taxon>
        <taxon>Pseudomonadati</taxon>
        <taxon>Bacteroidota</taxon>
        <taxon>Sphingobacteriia</taxon>
        <taxon>Sphingobacteriales</taxon>
        <taxon>Sphingobacteriaceae</taxon>
        <taxon>Parapedobacter</taxon>
    </lineage>
</organism>
<protein>
    <submittedName>
        <fullName evidence="2">Uncharacterized protein</fullName>
    </submittedName>
</protein>
<reference evidence="3" key="1">
    <citation type="submission" date="2016-10" db="EMBL/GenBank/DDBJ databases">
        <authorList>
            <person name="Varghese N."/>
            <person name="Submissions S."/>
        </authorList>
    </citation>
    <scope>NUCLEOTIDE SEQUENCE [LARGE SCALE GENOMIC DNA]</scope>
    <source>
        <strain evidence="3">Jip14</strain>
    </source>
</reference>
<accession>A0A1H7ME46</accession>
<dbReference type="STRING" id="332977.SAMN05421740_103479"/>